<sequence length="150" mass="16483">MGEWQHEAGREGRGTGGSVRWGTCRKRGHVGRGGAMQSQRISNPRDENKGGGNVNQWALRGRWKGGIAGQCGGRCMQRGLEGWRVEVWGVGKAALFVSSFGSMHYVLILGFCVLIPSLIVPQMGGGDLRQSCTRFYSYSWNSPMSLAYWV</sequence>
<feature type="compositionally biased region" description="Basic and acidic residues" evidence="1">
    <location>
        <begin position="1"/>
        <end position="13"/>
    </location>
</feature>
<dbReference type="AlphaFoldDB" id="A0AAV6N2B6"/>
<reference evidence="3 4" key="1">
    <citation type="journal article" date="2021" name="Hortic Res">
        <title>The domestication of Cucurbita argyrosperma as revealed by the genome of its wild relative.</title>
        <authorList>
            <person name="Barrera-Redondo J."/>
            <person name="Sanchez-de la Vega G."/>
            <person name="Aguirre-Liguori J.A."/>
            <person name="Castellanos-Morales G."/>
            <person name="Gutierrez-Guerrero Y.T."/>
            <person name="Aguirre-Dugua X."/>
            <person name="Aguirre-Planter E."/>
            <person name="Tenaillon M.I."/>
            <person name="Lira-Saade R."/>
            <person name="Eguiarte L.E."/>
        </authorList>
    </citation>
    <scope>NUCLEOTIDE SEQUENCE [LARGE SCALE GENOMIC DNA]</scope>
    <source>
        <strain evidence="3">JBR-2021</strain>
    </source>
</reference>
<evidence type="ECO:0000256" key="1">
    <source>
        <dbReference type="SAM" id="MobiDB-lite"/>
    </source>
</evidence>
<dbReference type="EMBL" id="JAGKQH010000009">
    <property type="protein sequence ID" value="KAG6591428.1"/>
    <property type="molecule type" value="Genomic_DNA"/>
</dbReference>
<gene>
    <name evidence="3" type="ORF">SDJN03_13774</name>
</gene>
<evidence type="ECO:0000256" key="2">
    <source>
        <dbReference type="SAM" id="Phobius"/>
    </source>
</evidence>
<name>A0AAV6N2B6_9ROSI</name>
<comment type="caution">
    <text evidence="3">The sequence shown here is derived from an EMBL/GenBank/DDBJ whole genome shotgun (WGS) entry which is preliminary data.</text>
</comment>
<protein>
    <submittedName>
        <fullName evidence="3">Uncharacterized protein</fullName>
    </submittedName>
</protein>
<organism evidence="3 4">
    <name type="scientific">Cucurbita argyrosperma subsp. sororia</name>
    <dbReference type="NCBI Taxonomy" id="37648"/>
    <lineage>
        <taxon>Eukaryota</taxon>
        <taxon>Viridiplantae</taxon>
        <taxon>Streptophyta</taxon>
        <taxon>Embryophyta</taxon>
        <taxon>Tracheophyta</taxon>
        <taxon>Spermatophyta</taxon>
        <taxon>Magnoliopsida</taxon>
        <taxon>eudicotyledons</taxon>
        <taxon>Gunneridae</taxon>
        <taxon>Pentapetalae</taxon>
        <taxon>rosids</taxon>
        <taxon>fabids</taxon>
        <taxon>Cucurbitales</taxon>
        <taxon>Cucurbitaceae</taxon>
        <taxon>Cucurbiteae</taxon>
        <taxon>Cucurbita</taxon>
    </lineage>
</organism>
<proteinExistence type="predicted"/>
<evidence type="ECO:0000313" key="3">
    <source>
        <dbReference type="EMBL" id="KAG6591428.1"/>
    </source>
</evidence>
<feature type="non-terminal residue" evidence="3">
    <location>
        <position position="1"/>
    </location>
</feature>
<keyword evidence="2" id="KW-0812">Transmembrane</keyword>
<dbReference type="Proteomes" id="UP000685013">
    <property type="component" value="Chromosome 9"/>
</dbReference>
<feature type="transmembrane region" description="Helical" evidence="2">
    <location>
        <begin position="93"/>
        <end position="120"/>
    </location>
</feature>
<keyword evidence="2" id="KW-1133">Transmembrane helix</keyword>
<keyword evidence="4" id="KW-1185">Reference proteome</keyword>
<feature type="region of interest" description="Disordered" evidence="1">
    <location>
        <begin position="1"/>
        <end position="54"/>
    </location>
</feature>
<evidence type="ECO:0000313" key="4">
    <source>
        <dbReference type="Proteomes" id="UP000685013"/>
    </source>
</evidence>
<keyword evidence="2" id="KW-0472">Membrane</keyword>
<accession>A0AAV6N2B6</accession>